<accession>A0A183EYN4</accession>
<proteinExistence type="predicted"/>
<evidence type="ECO:0000313" key="1">
    <source>
        <dbReference type="WBParaSite" id="GPUH_0002610501-mRNA-1"/>
    </source>
</evidence>
<organism evidence="1">
    <name type="scientific">Gongylonema pulchrum</name>
    <dbReference type="NCBI Taxonomy" id="637853"/>
    <lineage>
        <taxon>Eukaryota</taxon>
        <taxon>Metazoa</taxon>
        <taxon>Ecdysozoa</taxon>
        <taxon>Nematoda</taxon>
        <taxon>Chromadorea</taxon>
        <taxon>Rhabditida</taxon>
        <taxon>Spirurina</taxon>
        <taxon>Spiruromorpha</taxon>
        <taxon>Spiruroidea</taxon>
        <taxon>Gongylonematidae</taxon>
        <taxon>Gongylonema</taxon>
    </lineage>
</organism>
<name>A0A183EYN4_9BILA</name>
<dbReference type="AlphaFoldDB" id="A0A183EYN4"/>
<sequence>LISLNVLTSHHWEPNTLIAPTVKANLIEICPSTEDVVINVHFTIIENHILIGRKETEPRDEDKMLLEQVQSIASVNTTENVQKAGRSELDEVNELLEGIEEEFGCAGD</sequence>
<reference evidence="1" key="1">
    <citation type="submission" date="2016-06" db="UniProtKB">
        <authorList>
            <consortium name="WormBaseParasite"/>
        </authorList>
    </citation>
    <scope>IDENTIFICATION</scope>
</reference>
<dbReference type="WBParaSite" id="GPUH_0002610501-mRNA-1">
    <property type="protein sequence ID" value="GPUH_0002610501-mRNA-1"/>
    <property type="gene ID" value="GPUH_0002610501"/>
</dbReference>
<protein>
    <submittedName>
        <fullName evidence="1">Envelope-like protein</fullName>
    </submittedName>
</protein>